<dbReference type="AlphaFoldDB" id="A0A246JI40"/>
<evidence type="ECO:0000313" key="5">
    <source>
        <dbReference type="EMBL" id="OWQ92190.1"/>
    </source>
</evidence>
<dbReference type="InterPro" id="IPR011006">
    <property type="entry name" value="CheY-like_superfamily"/>
</dbReference>
<dbReference type="PROSITE" id="PS50110">
    <property type="entry name" value="RESPONSE_REGULATORY"/>
    <property type="match status" value="1"/>
</dbReference>
<dbReference type="InterPro" id="IPR001789">
    <property type="entry name" value="Sig_transdc_resp-reg_receiver"/>
</dbReference>
<dbReference type="SMART" id="SM00448">
    <property type="entry name" value="REC"/>
    <property type="match status" value="1"/>
</dbReference>
<reference evidence="5 6" key="1">
    <citation type="journal article" date="2008" name="Int. J. Syst. Evol. Microbiol.">
        <title>Description of Roseateles aquatilis sp. nov. and Roseateles terrae sp. nov., in the class Betaproteobacteria, and emended description of the genus Roseateles.</title>
        <authorList>
            <person name="Gomila M."/>
            <person name="Bowien B."/>
            <person name="Falsen E."/>
            <person name="Moore E.R."/>
            <person name="Lalucat J."/>
        </authorList>
    </citation>
    <scope>NUCLEOTIDE SEQUENCE [LARGE SCALE GENOMIC DNA]</scope>
    <source>
        <strain evidence="5 6">CCUG 48205</strain>
    </source>
</reference>
<accession>A0A246JI40</accession>
<dbReference type="Pfam" id="PF00072">
    <property type="entry name" value="Response_reg"/>
    <property type="match status" value="1"/>
</dbReference>
<proteinExistence type="predicted"/>
<evidence type="ECO:0000256" key="2">
    <source>
        <dbReference type="PROSITE-ProRule" id="PRU00169"/>
    </source>
</evidence>
<evidence type="ECO:0000313" key="6">
    <source>
        <dbReference type="Proteomes" id="UP000197468"/>
    </source>
</evidence>
<dbReference type="InterPro" id="IPR050595">
    <property type="entry name" value="Bact_response_regulator"/>
</dbReference>
<protein>
    <recommendedName>
        <fullName evidence="4">Response regulatory domain-containing protein</fullName>
    </recommendedName>
</protein>
<evidence type="ECO:0000256" key="1">
    <source>
        <dbReference type="ARBA" id="ARBA00022553"/>
    </source>
</evidence>
<dbReference type="EMBL" id="NIOF01000002">
    <property type="protein sequence ID" value="OWQ92190.1"/>
    <property type="molecule type" value="Genomic_DNA"/>
</dbReference>
<evidence type="ECO:0000259" key="4">
    <source>
        <dbReference type="PROSITE" id="PS50110"/>
    </source>
</evidence>
<feature type="domain" description="Response regulatory" evidence="4">
    <location>
        <begin position="53"/>
        <end position="166"/>
    </location>
</feature>
<dbReference type="Gene3D" id="3.40.50.2300">
    <property type="match status" value="1"/>
</dbReference>
<organism evidence="5 6">
    <name type="scientific">Roseateles aquatilis</name>
    <dbReference type="NCBI Taxonomy" id="431061"/>
    <lineage>
        <taxon>Bacteria</taxon>
        <taxon>Pseudomonadati</taxon>
        <taxon>Pseudomonadota</taxon>
        <taxon>Betaproteobacteria</taxon>
        <taxon>Burkholderiales</taxon>
        <taxon>Sphaerotilaceae</taxon>
        <taxon>Roseateles</taxon>
    </lineage>
</organism>
<dbReference type="CDD" id="cd00156">
    <property type="entry name" value="REC"/>
    <property type="match status" value="1"/>
</dbReference>
<dbReference type="PANTHER" id="PTHR44591">
    <property type="entry name" value="STRESS RESPONSE REGULATOR PROTEIN 1"/>
    <property type="match status" value="1"/>
</dbReference>
<keyword evidence="6" id="KW-1185">Reference proteome</keyword>
<dbReference type="SUPFAM" id="SSF52172">
    <property type="entry name" value="CheY-like"/>
    <property type="match status" value="1"/>
</dbReference>
<dbReference type="Proteomes" id="UP000197468">
    <property type="component" value="Unassembled WGS sequence"/>
</dbReference>
<evidence type="ECO:0000256" key="3">
    <source>
        <dbReference type="SAM" id="MobiDB-lite"/>
    </source>
</evidence>
<gene>
    <name evidence="5" type="ORF">CDN99_07570</name>
</gene>
<name>A0A246JI40_9BURK</name>
<comment type="caution">
    <text evidence="5">The sequence shown here is derived from an EMBL/GenBank/DDBJ whole genome shotgun (WGS) entry which is preliminary data.</text>
</comment>
<feature type="region of interest" description="Disordered" evidence="3">
    <location>
        <begin position="169"/>
        <end position="204"/>
    </location>
</feature>
<keyword evidence="1 2" id="KW-0597">Phosphoprotein</keyword>
<dbReference type="GO" id="GO:0000160">
    <property type="term" value="P:phosphorelay signal transduction system"/>
    <property type="evidence" value="ECO:0007669"/>
    <property type="project" value="InterPro"/>
</dbReference>
<feature type="modified residue" description="4-aspartylphosphate" evidence="2">
    <location>
        <position position="103"/>
    </location>
</feature>
<dbReference type="PANTHER" id="PTHR44591:SF3">
    <property type="entry name" value="RESPONSE REGULATORY DOMAIN-CONTAINING PROTEIN"/>
    <property type="match status" value="1"/>
</dbReference>
<sequence length="222" mass="23744">MSGTLTSGPSGGNTAVPQCPQDVGEGRACLLPCLPTNSQGQGRSASMNDGLTTVLYIEDSPLNVIVMEAMFEQRRDLRLHVAEAGMPAWRMSARMLPALLLVDLNLPDCHGSDLLKLLRMRRGWAQVPAIAVTADSDFDAVGVGFLELWAKPLDVRRTLDRLAELLPPPRGVHLTPGDREGGPMMDPSQGGGRRDDPGGLAARSRRAAYVAAMPRAGMGLPR</sequence>